<organism evidence="4 5">
    <name type="scientific">Cytobacillus purgationiresistens</name>
    <dbReference type="NCBI Taxonomy" id="863449"/>
    <lineage>
        <taxon>Bacteria</taxon>
        <taxon>Bacillati</taxon>
        <taxon>Bacillota</taxon>
        <taxon>Bacilli</taxon>
        <taxon>Bacillales</taxon>
        <taxon>Bacillaceae</taxon>
        <taxon>Cytobacillus</taxon>
    </lineage>
</organism>
<keyword evidence="5" id="KW-1185">Reference proteome</keyword>
<gene>
    <name evidence="4" type="ORF">J2S17_001636</name>
</gene>
<reference evidence="4 5" key="1">
    <citation type="submission" date="2023-07" db="EMBL/GenBank/DDBJ databases">
        <title>Genomic Encyclopedia of Type Strains, Phase IV (KMG-IV): sequencing the most valuable type-strain genomes for metagenomic binning, comparative biology and taxonomic classification.</title>
        <authorList>
            <person name="Goeker M."/>
        </authorList>
    </citation>
    <scope>NUCLEOTIDE SEQUENCE [LARGE SCALE GENOMIC DNA]</scope>
    <source>
        <strain evidence="4 5">DSM 23494</strain>
    </source>
</reference>
<dbReference type="Proteomes" id="UP001238088">
    <property type="component" value="Unassembled WGS sequence"/>
</dbReference>
<dbReference type="EMBL" id="JAUSUB010000005">
    <property type="protein sequence ID" value="MDQ0269764.1"/>
    <property type="molecule type" value="Genomic_DNA"/>
</dbReference>
<name>A0ABU0AFW8_9BACI</name>
<dbReference type="EC" id="1.4.3.4" evidence="4"/>
<evidence type="ECO:0000313" key="5">
    <source>
        <dbReference type="Proteomes" id="UP001238088"/>
    </source>
</evidence>
<dbReference type="SUPFAM" id="SSF54373">
    <property type="entry name" value="FAD-linked reductases, C-terminal domain"/>
    <property type="match status" value="1"/>
</dbReference>
<proteinExistence type="predicted"/>
<evidence type="ECO:0000259" key="3">
    <source>
        <dbReference type="Pfam" id="PF01593"/>
    </source>
</evidence>
<comment type="cofactor">
    <cofactor evidence="1">
        <name>FAD</name>
        <dbReference type="ChEBI" id="CHEBI:57692"/>
    </cofactor>
</comment>
<dbReference type="GO" id="GO:0097621">
    <property type="term" value="F:monoamine oxidase activity"/>
    <property type="evidence" value="ECO:0007669"/>
    <property type="project" value="UniProtKB-EC"/>
</dbReference>
<dbReference type="PANTHER" id="PTHR10742:SF342">
    <property type="entry name" value="AMINE OXIDASE"/>
    <property type="match status" value="1"/>
</dbReference>
<dbReference type="Gene3D" id="3.50.50.60">
    <property type="entry name" value="FAD/NAD(P)-binding domain"/>
    <property type="match status" value="1"/>
</dbReference>
<dbReference type="InterPro" id="IPR002937">
    <property type="entry name" value="Amino_oxidase"/>
</dbReference>
<dbReference type="Gene3D" id="1.10.405.10">
    <property type="entry name" value="Guanine Nucleotide Dissociation Inhibitor, domain 1"/>
    <property type="match status" value="1"/>
</dbReference>
<evidence type="ECO:0000313" key="4">
    <source>
        <dbReference type="EMBL" id="MDQ0269764.1"/>
    </source>
</evidence>
<keyword evidence="2 4" id="KW-0560">Oxidoreductase</keyword>
<dbReference type="Pfam" id="PF01593">
    <property type="entry name" value="Amino_oxidase"/>
    <property type="match status" value="1"/>
</dbReference>
<dbReference type="InterPro" id="IPR001613">
    <property type="entry name" value="Flavin_amine_oxidase"/>
</dbReference>
<dbReference type="InterPro" id="IPR036188">
    <property type="entry name" value="FAD/NAD-bd_sf"/>
</dbReference>
<evidence type="ECO:0000256" key="1">
    <source>
        <dbReference type="ARBA" id="ARBA00001974"/>
    </source>
</evidence>
<comment type="caution">
    <text evidence="4">The sequence shown here is derived from an EMBL/GenBank/DDBJ whole genome shotgun (WGS) entry which is preliminary data.</text>
</comment>
<dbReference type="SUPFAM" id="SSF51905">
    <property type="entry name" value="FAD/NAD(P)-binding domain"/>
    <property type="match status" value="1"/>
</dbReference>
<feature type="domain" description="Amine oxidase" evidence="3">
    <location>
        <begin position="41"/>
        <end position="486"/>
    </location>
</feature>
<dbReference type="Gene3D" id="3.90.660.10">
    <property type="match status" value="1"/>
</dbReference>
<accession>A0ABU0AFW8</accession>
<dbReference type="RefSeq" id="WP_307473595.1">
    <property type="nucleotide sequence ID" value="NZ_JAUSUB010000005.1"/>
</dbReference>
<sequence>MHRLPENYIGVEYPNEMLSIIKSGLKSKTKPKKILIAGAGISGLVAASLLKQAGHQVAVIEGNSRIGGRIYTVREPFTNGNYLDLGAMRIPNTHVLAFEYIRRFRLRTNIFNHSTQKDLIFVNNIHVSVEAYEKNPDILGFPVREWEKGKTAAELFLIAVQPFMDLYENSSLSEQIFLSKQFGKYSMETFLKKNPLGPSLSSTAINMINVMLGIEGFKELAFISILSVTFPLFKHGIKFYEITGGNDNLPYAFTPELHSEILLNEKIEKITQTREGVLFQTKNQITGEFHTYSGDYAILTIPFTAMQFVEISPYSSISFKKRQAIHELQNIPAIKIGIEFKHRFWEANNQGNAISDLPIRFSYIPSHDLGKSGPGVLLASYCWGHDALLWNSLYDKEIIYYALKELAKVYGNVVYQEYMQGFSFDWSRNPFSAGCLTLFSPTQQAAFGKTIQQTEGRLHFAGEHASSFPGWIEGAIESGIRAAHEVSGIQ</sequence>
<evidence type="ECO:0000256" key="2">
    <source>
        <dbReference type="ARBA" id="ARBA00023002"/>
    </source>
</evidence>
<dbReference type="InterPro" id="IPR050281">
    <property type="entry name" value="Flavin_monoamine_oxidase"/>
</dbReference>
<protein>
    <submittedName>
        <fullName evidence="4">Monoamine oxidase</fullName>
        <ecNumber evidence="4">1.4.3.4</ecNumber>
    </submittedName>
</protein>
<dbReference type="PANTHER" id="PTHR10742">
    <property type="entry name" value="FLAVIN MONOAMINE OXIDASE"/>
    <property type="match status" value="1"/>
</dbReference>
<dbReference type="PRINTS" id="PR00757">
    <property type="entry name" value="AMINEOXDASEF"/>
</dbReference>